<dbReference type="PROSITE" id="PS50158">
    <property type="entry name" value="ZF_CCHC"/>
    <property type="match status" value="1"/>
</dbReference>
<dbReference type="SUPFAM" id="SSF57756">
    <property type="entry name" value="Retrovirus zinc finger-like domains"/>
    <property type="match status" value="1"/>
</dbReference>
<keyword evidence="5" id="KW-1185">Reference proteome</keyword>
<evidence type="ECO:0000256" key="2">
    <source>
        <dbReference type="SAM" id="MobiDB-lite"/>
    </source>
</evidence>
<dbReference type="Proteomes" id="UP001497457">
    <property type="component" value="Chromosome 13rd"/>
</dbReference>
<organism evidence="4 5">
    <name type="scientific">Urochloa decumbens</name>
    <dbReference type="NCBI Taxonomy" id="240449"/>
    <lineage>
        <taxon>Eukaryota</taxon>
        <taxon>Viridiplantae</taxon>
        <taxon>Streptophyta</taxon>
        <taxon>Embryophyta</taxon>
        <taxon>Tracheophyta</taxon>
        <taxon>Spermatophyta</taxon>
        <taxon>Magnoliopsida</taxon>
        <taxon>Liliopsida</taxon>
        <taxon>Poales</taxon>
        <taxon>Poaceae</taxon>
        <taxon>PACMAD clade</taxon>
        <taxon>Panicoideae</taxon>
        <taxon>Panicodae</taxon>
        <taxon>Paniceae</taxon>
        <taxon>Melinidinae</taxon>
        <taxon>Urochloa</taxon>
    </lineage>
</organism>
<feature type="compositionally biased region" description="Polar residues" evidence="2">
    <location>
        <begin position="594"/>
        <end position="603"/>
    </location>
</feature>
<dbReference type="InterPro" id="IPR036875">
    <property type="entry name" value="Znf_CCHC_sf"/>
</dbReference>
<feature type="region of interest" description="Disordered" evidence="2">
    <location>
        <begin position="809"/>
        <end position="833"/>
    </location>
</feature>
<protein>
    <recommendedName>
        <fullName evidence="3">CCHC-type domain-containing protein</fullName>
    </recommendedName>
</protein>
<dbReference type="SMART" id="SM00343">
    <property type="entry name" value="ZnF_C2HC"/>
    <property type="match status" value="2"/>
</dbReference>
<dbReference type="EMBL" id="OZ075123">
    <property type="protein sequence ID" value="CAL4919180.1"/>
    <property type="molecule type" value="Genomic_DNA"/>
</dbReference>
<gene>
    <name evidence="4" type="ORF">URODEC1_LOCUS19621</name>
</gene>
<reference evidence="4 5" key="2">
    <citation type="submission" date="2024-10" db="EMBL/GenBank/DDBJ databases">
        <authorList>
            <person name="Ryan C."/>
        </authorList>
    </citation>
    <scope>NUCLEOTIDE SEQUENCE [LARGE SCALE GENOMIC DNA]</scope>
</reference>
<dbReference type="InterPro" id="IPR001878">
    <property type="entry name" value="Znf_CCHC"/>
</dbReference>
<evidence type="ECO:0000313" key="4">
    <source>
        <dbReference type="EMBL" id="CAL4919180.1"/>
    </source>
</evidence>
<dbReference type="PANTHER" id="PTHR33087:SF21">
    <property type="entry name" value="OS03G0782100 PROTEIN"/>
    <property type="match status" value="1"/>
</dbReference>
<reference evidence="5" key="1">
    <citation type="submission" date="2024-06" db="EMBL/GenBank/DDBJ databases">
        <authorList>
            <person name="Ryan C."/>
        </authorList>
    </citation>
    <scope>NUCLEOTIDE SEQUENCE [LARGE SCALE GENOMIC DNA]</scope>
</reference>
<dbReference type="Gene3D" id="4.10.60.10">
    <property type="entry name" value="Zinc finger, CCHC-type"/>
    <property type="match status" value="1"/>
</dbReference>
<feature type="region of interest" description="Disordered" evidence="2">
    <location>
        <begin position="588"/>
        <end position="647"/>
    </location>
</feature>
<keyword evidence="1" id="KW-0479">Metal-binding</keyword>
<feature type="compositionally biased region" description="Basic and acidic residues" evidence="2">
    <location>
        <begin position="815"/>
        <end position="826"/>
    </location>
</feature>
<accession>A0ABC8X1H3</accession>
<name>A0ABC8X1H3_9POAL</name>
<feature type="compositionally biased region" description="Basic and acidic residues" evidence="2">
    <location>
        <begin position="465"/>
        <end position="475"/>
    </location>
</feature>
<feature type="compositionally biased region" description="Polar residues" evidence="2">
    <location>
        <begin position="503"/>
        <end position="513"/>
    </location>
</feature>
<feature type="domain" description="CCHC-type" evidence="3">
    <location>
        <begin position="47"/>
        <end position="62"/>
    </location>
</feature>
<keyword evidence="1" id="KW-0863">Zinc-finger</keyword>
<dbReference type="PANTHER" id="PTHR33087">
    <property type="entry name" value="OS07G0539200 PROTEIN"/>
    <property type="match status" value="1"/>
</dbReference>
<sequence>MGGRKKASVWSCRGAGGRLHHGAGGKVRGSNGVSWLEALKTKAGRNCYNCLSAGHRIADCRDPPRCILCSRFGHKARYCPHPPSAAAAAAARAAAPAPRPTARTATTTPAAAAHASAAACNDTCQPAATFHTSSTAAPTPRPEMDHRWIPGALGERPGHVHAGVARSDAIREAERDLEAFAIVAVQVNARARLETTQVRQEAVRQLRIPFYELGVSRLSAATFLLRFDNQQQRDIAQRCRELQVGHTKLHLMQWKRQVSSKALSKFNYQARLCIEGVPAHARHAATVAGLFKAPAFIDDLECDMEKPIEEECLRIWLWTSEPDEIPTTGTLHIEEPVTLPQEGYADSLYELGMPMGAMRLTAAEALDYDVIIHVDRVLDYSSPPVSPTYRSMEEETEPEWPVRHPFNWQLGVPDGGARRRTERRRTPVHDRLGDQGRDRSPPRGGAGGAGNLGLRQVPPSGPHDLGGHTRSDYHHGSSSHRSGAQFRRREMQWQVKVKGGVSGSTKINTSSAVEEQKDKEDVFGSLDSLGLRRRQDVSLPQDQRMEGPMVEDAAWLPVGRDSLPNAPQRSVEPTAAIRVQAVSECHIGERAVPQQPTTQSDSNLPGKDKCKMQENTEHASQETEHASQAQGNRQHAYPVSSEAKTQQGGTHIFVKEKQGQTEQGEESWQSAQDQLCGDEGKIVQIATSADDTAGTKVGLNALRSNGPSLLDGLPDVDSLLNGLPFDLNLKLDIPVHCNDDREQIQDQAPAQEQTKASAQRVILGTAEDRLNKDAKGVSNNKAPPKSVSRFAIPLKKALMCNPAARIRAPGVKKTSHSECDLPDKEKKKGGRAAIKRSTLSIDEQATTLLMRASGVIGESDLPTEAAHQQFNEQFVDPLLQEPVCDIRIALGLPGNGHADVLGVLVSEAGVDDD</sequence>
<feature type="compositionally biased region" description="Basic and acidic residues" evidence="2">
    <location>
        <begin position="606"/>
        <end position="625"/>
    </location>
</feature>
<feature type="compositionally biased region" description="Basic and acidic residues" evidence="2">
    <location>
        <begin position="416"/>
        <end position="441"/>
    </location>
</feature>
<dbReference type="GO" id="GO:0008270">
    <property type="term" value="F:zinc ion binding"/>
    <property type="evidence" value="ECO:0007669"/>
    <property type="project" value="UniProtKB-KW"/>
</dbReference>
<feature type="region of interest" description="Disordered" evidence="2">
    <location>
        <begin position="90"/>
        <end position="110"/>
    </location>
</feature>
<keyword evidence="1" id="KW-0862">Zinc</keyword>
<evidence type="ECO:0000259" key="3">
    <source>
        <dbReference type="PROSITE" id="PS50158"/>
    </source>
</evidence>
<evidence type="ECO:0000313" key="5">
    <source>
        <dbReference type="Proteomes" id="UP001497457"/>
    </source>
</evidence>
<feature type="region of interest" description="Disordered" evidence="2">
    <location>
        <begin position="384"/>
        <end position="521"/>
    </location>
</feature>
<dbReference type="InterPro" id="IPR053253">
    <property type="entry name" value="Sex_diff_modulator"/>
</dbReference>
<dbReference type="AlphaFoldDB" id="A0ABC8X1H3"/>
<proteinExistence type="predicted"/>
<evidence type="ECO:0000256" key="1">
    <source>
        <dbReference type="PROSITE-ProRule" id="PRU00047"/>
    </source>
</evidence>